<keyword evidence="10" id="KW-0732">Signal</keyword>
<feature type="region of interest" description="Disordered" evidence="9">
    <location>
        <begin position="771"/>
        <end position="838"/>
    </location>
</feature>
<dbReference type="Pfam" id="PF23065">
    <property type="entry name" value="PH_SMPa"/>
    <property type="match status" value="1"/>
</dbReference>
<dbReference type="InterPro" id="IPR031468">
    <property type="entry name" value="SMP_LBD"/>
</dbReference>
<dbReference type="Gene3D" id="2.30.29.30">
    <property type="entry name" value="Pleckstrin-homology domain (PH domain)/Phosphotyrosine-binding domain (PTB)"/>
    <property type="match status" value="1"/>
</dbReference>
<keyword evidence="6" id="KW-0445">Lipid transport</keyword>
<dbReference type="KEGG" id="qsa:O6P43_005419"/>
<evidence type="ECO:0000256" key="2">
    <source>
        <dbReference type="ARBA" id="ARBA00022448"/>
    </source>
</evidence>
<evidence type="ECO:0000313" key="12">
    <source>
        <dbReference type="EMBL" id="KAJ7975500.1"/>
    </source>
</evidence>
<keyword evidence="3" id="KW-0812">Transmembrane</keyword>
<organism evidence="12 13">
    <name type="scientific">Quillaja saponaria</name>
    <name type="common">Soap bark tree</name>
    <dbReference type="NCBI Taxonomy" id="32244"/>
    <lineage>
        <taxon>Eukaryota</taxon>
        <taxon>Viridiplantae</taxon>
        <taxon>Streptophyta</taxon>
        <taxon>Embryophyta</taxon>
        <taxon>Tracheophyta</taxon>
        <taxon>Spermatophyta</taxon>
        <taxon>Magnoliopsida</taxon>
        <taxon>eudicotyledons</taxon>
        <taxon>Gunneridae</taxon>
        <taxon>Pentapetalae</taxon>
        <taxon>rosids</taxon>
        <taxon>fabids</taxon>
        <taxon>Fabales</taxon>
        <taxon>Quillajaceae</taxon>
        <taxon>Quillaja</taxon>
    </lineage>
</organism>
<keyword evidence="8" id="KW-0472">Membrane</keyword>
<protein>
    <submittedName>
        <fullName evidence="12">Testis-expressed sequence 2 protein-like</fullName>
    </submittedName>
</protein>
<evidence type="ECO:0000256" key="6">
    <source>
        <dbReference type="ARBA" id="ARBA00023055"/>
    </source>
</evidence>
<dbReference type="Pfam" id="PF10296">
    <property type="entry name" value="MMM1"/>
    <property type="match status" value="1"/>
</dbReference>
<reference evidence="12" key="1">
    <citation type="journal article" date="2023" name="Science">
        <title>Elucidation of the pathway for biosynthesis of saponin adjuvants from the soapbark tree.</title>
        <authorList>
            <person name="Reed J."/>
            <person name="Orme A."/>
            <person name="El-Demerdash A."/>
            <person name="Owen C."/>
            <person name="Martin L.B.B."/>
            <person name="Misra R.C."/>
            <person name="Kikuchi S."/>
            <person name="Rejzek M."/>
            <person name="Martin A.C."/>
            <person name="Harkess A."/>
            <person name="Leebens-Mack J."/>
            <person name="Louveau T."/>
            <person name="Stephenson M.J."/>
            <person name="Osbourn A."/>
        </authorList>
    </citation>
    <scope>NUCLEOTIDE SEQUENCE</scope>
    <source>
        <strain evidence="12">S10</strain>
    </source>
</reference>
<proteinExistence type="predicted"/>
<dbReference type="PANTHER" id="PTHR13466">
    <property type="entry name" value="TEX2 PROTEIN-RELATED"/>
    <property type="match status" value="1"/>
</dbReference>
<dbReference type="GO" id="GO:0006869">
    <property type="term" value="P:lipid transport"/>
    <property type="evidence" value="ECO:0007669"/>
    <property type="project" value="UniProtKB-KW"/>
</dbReference>
<evidence type="ECO:0000256" key="1">
    <source>
        <dbReference type="ARBA" id="ARBA00004586"/>
    </source>
</evidence>
<dbReference type="InterPro" id="IPR057080">
    <property type="entry name" value="PH_SMPa"/>
</dbReference>
<dbReference type="CDD" id="cd21675">
    <property type="entry name" value="SMP_TEX2"/>
    <property type="match status" value="1"/>
</dbReference>
<keyword evidence="7" id="KW-0446">Lipid-binding</keyword>
<accession>A0AAD7Q5Y2</accession>
<dbReference type="EMBL" id="JARAOO010000003">
    <property type="protein sequence ID" value="KAJ7975500.1"/>
    <property type="molecule type" value="Genomic_DNA"/>
</dbReference>
<keyword evidence="2" id="KW-0813">Transport</keyword>
<evidence type="ECO:0000256" key="7">
    <source>
        <dbReference type="ARBA" id="ARBA00023121"/>
    </source>
</evidence>
<evidence type="ECO:0000256" key="4">
    <source>
        <dbReference type="ARBA" id="ARBA00022824"/>
    </source>
</evidence>
<dbReference type="PROSITE" id="PS51847">
    <property type="entry name" value="SMP"/>
    <property type="match status" value="1"/>
</dbReference>
<evidence type="ECO:0000256" key="3">
    <source>
        <dbReference type="ARBA" id="ARBA00022692"/>
    </source>
</evidence>
<evidence type="ECO:0000256" key="9">
    <source>
        <dbReference type="SAM" id="MobiDB-lite"/>
    </source>
</evidence>
<dbReference type="GO" id="GO:0008289">
    <property type="term" value="F:lipid binding"/>
    <property type="evidence" value="ECO:0007669"/>
    <property type="project" value="UniProtKB-KW"/>
</dbReference>
<evidence type="ECO:0000256" key="5">
    <source>
        <dbReference type="ARBA" id="ARBA00022989"/>
    </source>
</evidence>
<dbReference type="GO" id="GO:0005789">
    <property type="term" value="C:endoplasmic reticulum membrane"/>
    <property type="evidence" value="ECO:0007669"/>
    <property type="project" value="UniProtKB-SubCell"/>
</dbReference>
<dbReference type="SUPFAM" id="SSF50729">
    <property type="entry name" value="PH domain-like"/>
    <property type="match status" value="1"/>
</dbReference>
<feature type="signal peptide" evidence="10">
    <location>
        <begin position="1"/>
        <end position="15"/>
    </location>
</feature>
<evidence type="ECO:0000256" key="8">
    <source>
        <dbReference type="ARBA" id="ARBA00023136"/>
    </source>
</evidence>
<feature type="compositionally biased region" description="Polar residues" evidence="9">
    <location>
        <begin position="673"/>
        <end position="713"/>
    </location>
</feature>
<feature type="chain" id="PRO_5041984658" evidence="10">
    <location>
        <begin position="16"/>
        <end position="838"/>
    </location>
</feature>
<name>A0AAD7Q5Y2_QUISA</name>
<keyword evidence="13" id="KW-1185">Reference proteome</keyword>
<dbReference type="AlphaFoldDB" id="A0AAD7Q5Y2"/>
<dbReference type="InterPro" id="IPR019411">
    <property type="entry name" value="MMM1_dom"/>
</dbReference>
<dbReference type="Proteomes" id="UP001163823">
    <property type="component" value="Chromosome 3"/>
</dbReference>
<feature type="domain" description="SMP-LTD" evidence="11">
    <location>
        <begin position="346"/>
        <end position="648"/>
    </location>
</feature>
<keyword evidence="4" id="KW-0256">Endoplasmic reticulum</keyword>
<evidence type="ECO:0000259" key="11">
    <source>
        <dbReference type="PROSITE" id="PS51847"/>
    </source>
</evidence>
<comment type="subcellular location">
    <subcellularLocation>
        <location evidence="1">Endoplasmic reticulum membrane</location>
    </subcellularLocation>
</comment>
<feature type="region of interest" description="Disordered" evidence="9">
    <location>
        <begin position="673"/>
        <end position="734"/>
    </location>
</feature>
<evidence type="ECO:0000256" key="10">
    <source>
        <dbReference type="SAM" id="SignalP"/>
    </source>
</evidence>
<sequence>MILVFLLIFVGFVLGVATIVAAEALGVLLIIKRLNQKAKLDESKIASKNELGVRDLDPQQSLDFAFNKQGIIWVLGSDKIPKTWVDKAPKEQKKTKDFVEVSPVRKYAKIKDQSLMLTEPDGSSLTHIQLKGCIVEAVSATSLSSRKWAKRFPIKLESKSSVIYNGSKTFYIYVETSWEKESWCKALRLASCEGKEKLHWFSRIRKEFHSYLVSLNSGHPSLMKPSVGFCAESIDRESKPDVSSSKVRHLWKKLAKKTSRVGVDNKSTWVSSSGHEERKMADRLRPCQDAVLATGLMKTASTAKGPKSIKEESVSPPLLSSVSLSGSQSHISVSTDVESDEKFGIDEGTLCWNLLISRLFFDVKGSTQLKRSIQARIQRALSNMRIPSYIGEVICTDIDIGNLPPYISGMRVLPVEMNEVWALEVEVEYSGGMLLDIETRLEVRELNLDKRMVDSNPEFSTVADVSSDLLEGFKYFGNQLNLPEGTINVQGLKEEGDPNTVAIPYRLQLFTMRRKSDIFIISVGLDYSPDLARMNQKVLRTLIASSTSGSRWKSILNSIAKQMSQVSLSLEIRIASLRGTLRLHIKPPPSDQLWYGFTSMPDIDFNLDSSVGDHKVTNGHIALFLVNRLKAAIRETLVLPNCESISIPWMSAENGDWVPRNVAPFIWVNQETGNDSSTSCDALSLQTGEAKTRSEASTQTSSDGLEPKQQNQKPAEFSQEPARKSSDSLGLSSSSTNAFVRSISCMEELQTPQLQNDEPHKTCEQDKMDISGYRSLSGSSTMLEKQNRGPDEDDGRPKRIGRKERMLDLRKKMGEKFEEKKRHIEEKSRHIVEKMRGP</sequence>
<gene>
    <name evidence="12" type="ORF">O6P43_005419</name>
</gene>
<evidence type="ECO:0000313" key="13">
    <source>
        <dbReference type="Proteomes" id="UP001163823"/>
    </source>
</evidence>
<feature type="compositionally biased region" description="Basic and acidic residues" evidence="9">
    <location>
        <begin position="803"/>
        <end position="838"/>
    </location>
</feature>
<comment type="caution">
    <text evidence="12">The sequence shown here is derived from an EMBL/GenBank/DDBJ whole genome shotgun (WGS) entry which is preliminary data.</text>
</comment>
<dbReference type="InterPro" id="IPR011993">
    <property type="entry name" value="PH-like_dom_sf"/>
</dbReference>
<dbReference type="PANTHER" id="PTHR13466:SF0">
    <property type="entry name" value="SMP-LTD DOMAIN-CONTAINING PROTEIN"/>
    <property type="match status" value="1"/>
</dbReference>
<feature type="compositionally biased region" description="Polar residues" evidence="9">
    <location>
        <begin position="774"/>
        <end position="784"/>
    </location>
</feature>
<keyword evidence="5" id="KW-1133">Transmembrane helix</keyword>